<keyword evidence="4" id="KW-0804">Transcription</keyword>
<dbReference type="Proteomes" id="UP000239650">
    <property type="component" value="Unassembled WGS sequence"/>
</dbReference>
<reference evidence="5 7" key="1">
    <citation type="submission" date="2016-09" db="EMBL/GenBank/DDBJ databases">
        <authorList>
            <person name="Inglin R.C."/>
        </authorList>
    </citation>
    <scope>NUCLEOTIDE SEQUENCE [LARGE SCALE GENOMIC DNA]</scope>
    <source>
        <strain evidence="5 7">RI-517</strain>
    </source>
</reference>
<evidence type="ECO:0000256" key="3">
    <source>
        <dbReference type="ARBA" id="ARBA00023125"/>
    </source>
</evidence>
<keyword evidence="3" id="KW-0238">DNA-binding</keyword>
<dbReference type="InterPro" id="IPR014071">
    <property type="entry name" value="Cu_transp_CopY/TcrY"/>
</dbReference>
<dbReference type="Gene3D" id="1.10.10.10">
    <property type="entry name" value="Winged helix-like DNA-binding domain superfamily/Winged helix DNA-binding domain"/>
    <property type="match status" value="1"/>
</dbReference>
<dbReference type="PIRSF" id="PIRSF019455">
    <property type="entry name" value="CopR_AtkY"/>
    <property type="match status" value="1"/>
</dbReference>
<gene>
    <name evidence="6" type="primary">copY</name>
    <name evidence="5" type="ORF">CUR37_02525</name>
    <name evidence="6" type="ORF">LAS9267_00875</name>
</gene>
<evidence type="ECO:0000256" key="1">
    <source>
        <dbReference type="ARBA" id="ARBA00011046"/>
    </source>
</evidence>
<dbReference type="GO" id="GO:0003677">
    <property type="term" value="F:DNA binding"/>
    <property type="evidence" value="ECO:0007669"/>
    <property type="project" value="UniProtKB-KW"/>
</dbReference>
<dbReference type="RefSeq" id="WP_016265501.1">
    <property type="nucleotide sequence ID" value="NZ_AP017931.1"/>
</dbReference>
<evidence type="ECO:0000256" key="4">
    <source>
        <dbReference type="ARBA" id="ARBA00023163"/>
    </source>
</evidence>
<evidence type="ECO:0000313" key="8">
    <source>
        <dbReference type="Proteomes" id="UP000239650"/>
    </source>
</evidence>
<keyword evidence="2" id="KW-0805">Transcription regulation</keyword>
<dbReference type="InterPro" id="IPR036390">
    <property type="entry name" value="WH_DNA-bd_sf"/>
</dbReference>
<dbReference type="AlphaFoldDB" id="A0A094YXP2"/>
<evidence type="ECO:0000313" key="6">
    <source>
        <dbReference type="EMBL" id="SPE20489.1"/>
    </source>
</evidence>
<sequence length="146" mass="16522">MAENTNEITTSEWEVMRIVWSLGQVNSRDLIDLLQQKRDWQDSTIKTLIGRLVKKGFLKTEKEGRRFNYTATVPEIEAMDNATQSLFEHLCGMKKGQTLAALIDQTTLSQTDILQLQELLTAKAATAPEKVACDCLPNKCDCEKEE</sequence>
<dbReference type="GeneID" id="57132372"/>
<protein>
    <submittedName>
        <fullName evidence="5">CopY/TcrY family copper transport repressor</fullName>
    </submittedName>
    <submittedName>
        <fullName evidence="6">Transcriptional repressor CopY</fullName>
    </submittedName>
</protein>
<dbReference type="Pfam" id="PF03965">
    <property type="entry name" value="Penicillinase_R"/>
    <property type="match status" value="1"/>
</dbReference>
<evidence type="ECO:0000256" key="2">
    <source>
        <dbReference type="ARBA" id="ARBA00023015"/>
    </source>
</evidence>
<reference evidence="6 8" key="2">
    <citation type="submission" date="2018-02" db="EMBL/GenBank/DDBJ databases">
        <authorList>
            <person name="Rodrigo-Torres L."/>
            <person name="Arahal R. D."/>
            <person name="Lucena T."/>
        </authorList>
    </citation>
    <scope>NUCLEOTIDE SEQUENCE [LARGE SCALE GENOMIC DNA]</scope>
    <source>
        <strain evidence="6 8">CECT 9267</strain>
    </source>
</reference>
<dbReference type="InterPro" id="IPR005650">
    <property type="entry name" value="BlaI_family"/>
</dbReference>
<accession>A0A094YXP2</accession>
<evidence type="ECO:0000313" key="5">
    <source>
        <dbReference type="EMBL" id="PKX79313.1"/>
    </source>
</evidence>
<comment type="caution">
    <text evidence="6">The sequence shown here is derived from an EMBL/GenBank/DDBJ whole genome shotgun (WGS) entry which is preliminary data.</text>
</comment>
<proteinExistence type="inferred from homology"/>
<evidence type="ECO:0000313" key="7">
    <source>
        <dbReference type="Proteomes" id="UP000234349"/>
    </source>
</evidence>
<name>A0A094YXP2_LATSK</name>
<dbReference type="EMBL" id="OKRC01000003">
    <property type="protein sequence ID" value="SPE20489.1"/>
    <property type="molecule type" value="Genomic_DNA"/>
</dbReference>
<dbReference type="GO" id="GO:0045892">
    <property type="term" value="P:negative regulation of DNA-templated transcription"/>
    <property type="evidence" value="ECO:0007669"/>
    <property type="project" value="InterPro"/>
</dbReference>
<organism evidence="6 8">
    <name type="scientific">Latilactobacillus sakei</name>
    <name type="common">Lactobacillus sakei</name>
    <dbReference type="NCBI Taxonomy" id="1599"/>
    <lineage>
        <taxon>Bacteria</taxon>
        <taxon>Bacillati</taxon>
        <taxon>Bacillota</taxon>
        <taxon>Bacilli</taxon>
        <taxon>Lactobacillales</taxon>
        <taxon>Lactobacillaceae</taxon>
        <taxon>Latilactobacillus</taxon>
    </lineage>
</organism>
<dbReference type="EMBL" id="MKGH01000009">
    <property type="protein sequence ID" value="PKX79313.1"/>
    <property type="molecule type" value="Genomic_DNA"/>
</dbReference>
<dbReference type="InterPro" id="IPR036388">
    <property type="entry name" value="WH-like_DNA-bd_sf"/>
</dbReference>
<dbReference type="NCBIfam" id="TIGR02698">
    <property type="entry name" value="CopY_TcrY"/>
    <property type="match status" value="1"/>
</dbReference>
<dbReference type="Proteomes" id="UP000234349">
    <property type="component" value="Unassembled WGS sequence"/>
</dbReference>
<comment type="similarity">
    <text evidence="1">Belongs to the BlaI transcriptional regulatory family.</text>
</comment>
<dbReference type="SUPFAM" id="SSF46785">
    <property type="entry name" value="Winged helix' DNA-binding domain"/>
    <property type="match status" value="1"/>
</dbReference>